<dbReference type="Gene3D" id="3.30.950.30">
    <property type="entry name" value="Schlafen, AAA domain"/>
    <property type="match status" value="1"/>
</dbReference>
<dbReference type="EMBL" id="BARU01038705">
    <property type="protein sequence ID" value="GAH87428.1"/>
    <property type="molecule type" value="Genomic_DNA"/>
</dbReference>
<protein>
    <recommendedName>
        <fullName evidence="1">Schlafen AlbA-2 domain-containing protein</fullName>
    </recommendedName>
</protein>
<dbReference type="Pfam" id="PF04326">
    <property type="entry name" value="SLFN_AlbA_2"/>
    <property type="match status" value="1"/>
</dbReference>
<feature type="non-terminal residue" evidence="2">
    <location>
        <position position="52"/>
    </location>
</feature>
<dbReference type="InterPro" id="IPR007421">
    <property type="entry name" value="Schlafen_AlbA_2_dom"/>
</dbReference>
<sequence>MDKLEIQERILKGENLHTEFKESLSDNETLAKSIVCFANTDGGQLIIGISNS</sequence>
<dbReference type="InterPro" id="IPR038461">
    <property type="entry name" value="Schlafen_AlbA_2_dom_sf"/>
</dbReference>
<gene>
    <name evidence="2" type="ORF">S03H2_60106</name>
</gene>
<evidence type="ECO:0000313" key="2">
    <source>
        <dbReference type="EMBL" id="GAH87428.1"/>
    </source>
</evidence>
<name>X1KZQ8_9ZZZZ</name>
<proteinExistence type="predicted"/>
<feature type="domain" description="Schlafen AlbA-2" evidence="1">
    <location>
        <begin position="14"/>
        <end position="51"/>
    </location>
</feature>
<organism evidence="2">
    <name type="scientific">marine sediment metagenome</name>
    <dbReference type="NCBI Taxonomy" id="412755"/>
    <lineage>
        <taxon>unclassified sequences</taxon>
        <taxon>metagenomes</taxon>
        <taxon>ecological metagenomes</taxon>
    </lineage>
</organism>
<accession>X1KZQ8</accession>
<comment type="caution">
    <text evidence="2">The sequence shown here is derived from an EMBL/GenBank/DDBJ whole genome shotgun (WGS) entry which is preliminary data.</text>
</comment>
<reference evidence="2" key="1">
    <citation type="journal article" date="2014" name="Front. Microbiol.">
        <title>High frequency of phylogenetically diverse reductive dehalogenase-homologous genes in deep subseafloor sedimentary metagenomes.</title>
        <authorList>
            <person name="Kawai M."/>
            <person name="Futagami T."/>
            <person name="Toyoda A."/>
            <person name="Takaki Y."/>
            <person name="Nishi S."/>
            <person name="Hori S."/>
            <person name="Arai W."/>
            <person name="Tsubouchi T."/>
            <person name="Morono Y."/>
            <person name="Uchiyama I."/>
            <person name="Ito T."/>
            <person name="Fujiyama A."/>
            <person name="Inagaki F."/>
            <person name="Takami H."/>
        </authorList>
    </citation>
    <scope>NUCLEOTIDE SEQUENCE</scope>
    <source>
        <strain evidence="2">Expedition CK06-06</strain>
    </source>
</reference>
<evidence type="ECO:0000259" key="1">
    <source>
        <dbReference type="Pfam" id="PF04326"/>
    </source>
</evidence>
<dbReference type="AlphaFoldDB" id="X1KZQ8"/>